<dbReference type="Proteomes" id="UP000254123">
    <property type="component" value="Unassembled WGS sequence"/>
</dbReference>
<evidence type="ECO:0000313" key="3">
    <source>
        <dbReference type="Proteomes" id="UP000254123"/>
    </source>
</evidence>
<reference evidence="2 3" key="1">
    <citation type="submission" date="2018-06" db="EMBL/GenBank/DDBJ databases">
        <authorList>
            <consortium name="Pathogen Informatics"/>
            <person name="Doyle S."/>
        </authorList>
    </citation>
    <scope>NUCLEOTIDE SEQUENCE [LARGE SCALE GENOMIC DNA]</scope>
    <source>
        <strain evidence="2 3">NCTC10526</strain>
    </source>
</reference>
<dbReference type="InterPro" id="IPR027598">
    <property type="entry name" value="Amphi-Trp_dom"/>
</dbReference>
<dbReference type="EMBL" id="UGVC01000001">
    <property type="protein sequence ID" value="SUD91945.1"/>
    <property type="molecule type" value="Genomic_DNA"/>
</dbReference>
<protein>
    <recommendedName>
        <fullName evidence="1">Amphi-Trp domain-containing protein</fullName>
    </recommendedName>
</protein>
<name>A0A379LPA5_9GAMM</name>
<accession>A0A379LPA5</accession>
<organism evidence="2 3">
    <name type="scientific">Psychrobacter phenylpyruvicus</name>
    <dbReference type="NCBI Taxonomy" id="29432"/>
    <lineage>
        <taxon>Bacteria</taxon>
        <taxon>Pseudomonadati</taxon>
        <taxon>Pseudomonadota</taxon>
        <taxon>Gammaproteobacteria</taxon>
        <taxon>Moraxellales</taxon>
        <taxon>Moraxellaceae</taxon>
        <taxon>Psychrobacter</taxon>
    </lineage>
</organism>
<dbReference type="Pfam" id="PF20068">
    <property type="entry name" value="Amphi-Trp"/>
    <property type="match status" value="1"/>
</dbReference>
<sequence>MSREKTLFKSKERKSKHEIVAFLRQLADKIDEGSVVLSKGSEELALQLPENITLEVKAEDEMKRKRGTQHSLEVELKWFDDDNHKASGLVLK</sequence>
<feature type="domain" description="Amphi-Trp" evidence="1">
    <location>
        <begin position="2"/>
        <end position="86"/>
    </location>
</feature>
<gene>
    <name evidence="2" type="ORF">NCTC10526_02322</name>
</gene>
<dbReference type="NCBIfam" id="TIGR04354">
    <property type="entry name" value="amphi-Trp"/>
    <property type="match status" value="1"/>
</dbReference>
<proteinExistence type="predicted"/>
<evidence type="ECO:0000259" key="1">
    <source>
        <dbReference type="Pfam" id="PF20068"/>
    </source>
</evidence>
<dbReference type="AlphaFoldDB" id="A0A379LPA5"/>
<evidence type="ECO:0000313" key="2">
    <source>
        <dbReference type="EMBL" id="SUD91945.1"/>
    </source>
</evidence>
<dbReference type="RefSeq" id="WP_028858378.1">
    <property type="nucleotide sequence ID" value="NZ_CAJHAQ010000001.1"/>
</dbReference>
<keyword evidence="3" id="KW-1185">Reference proteome</keyword>